<feature type="domain" description="Lipoyl-binding" evidence="3">
    <location>
        <begin position="6"/>
        <end position="81"/>
    </location>
</feature>
<dbReference type="InterPro" id="IPR011053">
    <property type="entry name" value="Single_hybrid_motif"/>
</dbReference>
<dbReference type="Pfam" id="PF00561">
    <property type="entry name" value="Abhydrolase_1"/>
    <property type="match status" value="1"/>
</dbReference>
<dbReference type="EMBL" id="UOED01000011">
    <property type="protein sequence ID" value="VAV86593.1"/>
    <property type="molecule type" value="Genomic_DNA"/>
</dbReference>
<dbReference type="GO" id="GO:0016787">
    <property type="term" value="F:hydrolase activity"/>
    <property type="evidence" value="ECO:0007669"/>
    <property type="project" value="UniProtKB-KW"/>
</dbReference>
<reference evidence="4" key="1">
    <citation type="submission" date="2018-06" db="EMBL/GenBank/DDBJ databases">
        <authorList>
            <person name="Zhirakovskaya E."/>
        </authorList>
    </citation>
    <scope>NUCLEOTIDE SEQUENCE</scope>
</reference>
<dbReference type="InterPro" id="IPR050266">
    <property type="entry name" value="AB_hydrolase_sf"/>
</dbReference>
<dbReference type="GO" id="GO:0016020">
    <property type="term" value="C:membrane"/>
    <property type="evidence" value="ECO:0007669"/>
    <property type="project" value="TreeGrafter"/>
</dbReference>
<evidence type="ECO:0000256" key="2">
    <source>
        <dbReference type="ARBA" id="ARBA00022823"/>
    </source>
</evidence>
<dbReference type="InterPro" id="IPR003016">
    <property type="entry name" value="2-oxoA_DH_lipoyl-BS"/>
</dbReference>
<keyword evidence="2" id="KW-0450">Lipoyl</keyword>
<dbReference type="Pfam" id="PF00364">
    <property type="entry name" value="Biotin_lipoyl"/>
    <property type="match status" value="1"/>
</dbReference>
<sequence length="376" mass="40456">MSEQNIAALTMPKWGMSMTMGKVVGWLEEEGTDIEQGDEILEIETEKTVNVMEASNAGKLVRIVAQVGDELPVGALLGVVAQADLAEEAIDDFITEFQKNFVPLNNDSAVDEGPSKVMLDGDITIAYSNLPAQAEGDAPPIIFIHGFGGDRKGWLFNSGDLSAYNEVYTLDLPGHGESSKEVGEGSLDFLAGTVARFMIAVNVSVAHIVGHSLGAAVAVSLAEKYSDRVASLTLIAGLGNRTEVSRDYIEGFLGAKRRKALKPYMQQLFANGDMVSRGMIEDVLKARRMEGAEDCLRKIANRAVLCKTGVSTEQNLLQLSMPVQVIWGRKDQVAPVSQVIDLPAALKVTVLEDAGHMVHMEAAKDVNHLISEFIAG</sequence>
<dbReference type="AlphaFoldDB" id="A0A3B0RQ06"/>
<dbReference type="PANTHER" id="PTHR43798">
    <property type="entry name" value="MONOACYLGLYCEROL LIPASE"/>
    <property type="match status" value="1"/>
</dbReference>
<dbReference type="EC" id="2.3.1.-" evidence="4"/>
<dbReference type="PRINTS" id="PR00111">
    <property type="entry name" value="ABHYDROLASE"/>
</dbReference>
<evidence type="ECO:0000259" key="3">
    <source>
        <dbReference type="PROSITE" id="PS50968"/>
    </source>
</evidence>
<protein>
    <submittedName>
        <fullName evidence="4">Dihydrolipoamide acetyltransferase component (E2) of acetoin dehydrogenase complex</fullName>
        <ecNumber evidence="4">2.3.1.-</ecNumber>
    </submittedName>
</protein>
<proteinExistence type="predicted"/>
<dbReference type="InterPro" id="IPR029058">
    <property type="entry name" value="AB_hydrolase_fold"/>
</dbReference>
<keyword evidence="4" id="KW-0012">Acyltransferase</keyword>
<accession>A0A3B0RQ06</accession>
<dbReference type="SUPFAM" id="SSF53474">
    <property type="entry name" value="alpha/beta-Hydrolases"/>
    <property type="match status" value="1"/>
</dbReference>
<name>A0A3B0RQ06_9ZZZZ</name>
<evidence type="ECO:0000313" key="4">
    <source>
        <dbReference type="EMBL" id="VAV86593.1"/>
    </source>
</evidence>
<dbReference type="GO" id="GO:0016746">
    <property type="term" value="F:acyltransferase activity"/>
    <property type="evidence" value="ECO:0007669"/>
    <property type="project" value="UniProtKB-KW"/>
</dbReference>
<dbReference type="NCBIfam" id="NF011457">
    <property type="entry name" value="PRK14875.1"/>
    <property type="match status" value="1"/>
</dbReference>
<dbReference type="Gene3D" id="3.40.50.1820">
    <property type="entry name" value="alpha/beta hydrolase"/>
    <property type="match status" value="1"/>
</dbReference>
<evidence type="ECO:0000256" key="1">
    <source>
        <dbReference type="ARBA" id="ARBA00022801"/>
    </source>
</evidence>
<keyword evidence="1" id="KW-0378">Hydrolase</keyword>
<organism evidence="4">
    <name type="scientific">hydrothermal vent metagenome</name>
    <dbReference type="NCBI Taxonomy" id="652676"/>
    <lineage>
        <taxon>unclassified sequences</taxon>
        <taxon>metagenomes</taxon>
        <taxon>ecological metagenomes</taxon>
    </lineage>
</organism>
<dbReference type="CDD" id="cd06849">
    <property type="entry name" value="lipoyl_domain"/>
    <property type="match status" value="1"/>
</dbReference>
<keyword evidence="4" id="KW-0808">Transferase</keyword>
<dbReference type="InterPro" id="IPR000089">
    <property type="entry name" value="Biotin_lipoyl"/>
</dbReference>
<dbReference type="PROSITE" id="PS00189">
    <property type="entry name" value="LIPOYL"/>
    <property type="match status" value="1"/>
</dbReference>
<dbReference type="PANTHER" id="PTHR43798:SF31">
    <property type="entry name" value="AB HYDROLASE SUPERFAMILY PROTEIN YCLE"/>
    <property type="match status" value="1"/>
</dbReference>
<dbReference type="SUPFAM" id="SSF51230">
    <property type="entry name" value="Single hybrid motif"/>
    <property type="match status" value="1"/>
</dbReference>
<dbReference type="PROSITE" id="PS50968">
    <property type="entry name" value="BIOTINYL_LIPOYL"/>
    <property type="match status" value="1"/>
</dbReference>
<dbReference type="InterPro" id="IPR000073">
    <property type="entry name" value="AB_hydrolase_1"/>
</dbReference>
<gene>
    <name evidence="4" type="ORF">MNBD_ALPHA02-2476</name>
</gene>
<dbReference type="Gene3D" id="2.40.50.100">
    <property type="match status" value="1"/>
</dbReference>